<evidence type="ECO:0000313" key="3">
    <source>
        <dbReference type="Proteomes" id="UP001144805"/>
    </source>
</evidence>
<proteinExistence type="predicted"/>
<reference evidence="2" key="1">
    <citation type="submission" date="2022-11" db="EMBL/GenBank/DDBJ databases">
        <title>Biodiversity and phylogenetic relationships of bacteria.</title>
        <authorList>
            <person name="Machado R.A.R."/>
            <person name="Bhat A."/>
            <person name="Loulou A."/>
            <person name="Kallel S."/>
        </authorList>
    </citation>
    <scope>NUCLEOTIDE SEQUENCE</scope>
    <source>
        <strain evidence="2">K-TC2</strain>
    </source>
</reference>
<dbReference type="Proteomes" id="UP001144805">
    <property type="component" value="Unassembled WGS sequence"/>
</dbReference>
<comment type="caution">
    <text evidence="2">The sequence shown here is derived from an EMBL/GenBank/DDBJ whole genome shotgun (WGS) entry which is preliminary data.</text>
</comment>
<dbReference type="EMBL" id="JAPKNK010000003">
    <property type="protein sequence ID" value="MCX5569594.1"/>
    <property type="molecule type" value="Genomic_DNA"/>
</dbReference>
<evidence type="ECO:0000313" key="2">
    <source>
        <dbReference type="EMBL" id="MCX5569594.1"/>
    </source>
</evidence>
<sequence length="359" mass="34051">MADWILPNSSTPGVVTGDAYMDAVQAKVARLSQGMNIQLSGVGGTANAITATLDPAPISGLANGMLFVLPVSVSNTGAVTLAINGGAAANVVDLLGSALTAGRFPAGSRQLLTYSDGAFIAIGDSRIITNTLDYQAFTASGTWNKPVGTPGNAWVFVEGWGGGGGGRSNSGTNGGGGGGGGYISRMFRASQIPSSVSVVVGAGGAVNSNGTNSSFGSLLVFPAGWTGSDSTSNLVRVGGNGGGVVGATEDFTGARGGGYTSATVASDFGTVGNASYQGGGGGGGYNGSTGGGAVAGGNSYWGGGGGGGARASGSASEAGGTSVVAGAGGARGQAGFTPAGGGGRGAAGARGEVRVWVIA</sequence>
<dbReference type="Pfam" id="PF21722">
    <property type="entry name" value="Gly_rich_2"/>
    <property type="match status" value="1"/>
</dbReference>
<name>A0A9X3E1C3_9HYPH</name>
<gene>
    <name evidence="2" type="ORF">OSH07_10365</name>
</gene>
<dbReference type="RefSeq" id="WP_266338555.1">
    <property type="nucleotide sequence ID" value="NZ_JAPKNK010000003.1"/>
</dbReference>
<evidence type="ECO:0000259" key="1">
    <source>
        <dbReference type="Pfam" id="PF21722"/>
    </source>
</evidence>
<dbReference type="AlphaFoldDB" id="A0A9X3E1C3"/>
<organism evidence="2 3">
    <name type="scientific">Kaistia nematophila</name>
    <dbReference type="NCBI Taxonomy" id="2994654"/>
    <lineage>
        <taxon>Bacteria</taxon>
        <taxon>Pseudomonadati</taxon>
        <taxon>Pseudomonadota</taxon>
        <taxon>Alphaproteobacteria</taxon>
        <taxon>Hyphomicrobiales</taxon>
        <taxon>Kaistiaceae</taxon>
        <taxon>Kaistia</taxon>
    </lineage>
</organism>
<protein>
    <recommendedName>
        <fullName evidence="1">Glycine-rich domain-containing protein</fullName>
    </recommendedName>
</protein>
<dbReference type="InterPro" id="IPR049304">
    <property type="entry name" value="Gly_rich_dom"/>
</dbReference>
<accession>A0A9X3E1C3</accession>
<feature type="domain" description="Glycine-rich" evidence="1">
    <location>
        <begin position="143"/>
        <end position="354"/>
    </location>
</feature>
<keyword evidence="3" id="KW-1185">Reference proteome</keyword>